<evidence type="ECO:0000256" key="5">
    <source>
        <dbReference type="ARBA" id="ARBA00022777"/>
    </source>
</evidence>
<dbReference type="Gene3D" id="3.40.1190.20">
    <property type="match status" value="1"/>
</dbReference>
<dbReference type="AlphaFoldDB" id="A0A932GM10"/>
<sequence>MKIALTIAGSDSGGGAGIQADLKTFAALGVYGTSVITSVTAQNTQGVQGVQDLPAPFVALQLDSVLSDLDVAALKTGMLSNRKIIEAVAAKIRQYRLKCLVVDPVMAAKSGDPLLQPEARETLIRLLLPLATIITPNLPETEILANRKVATIADMEAAARSIHEGSGCAVVVKGGHLEGEAIDIYFDGNRIIHFRGDRIPSKNTHGTGCTFSAAIAAFLARGLDLAQSVRRAKEFTAGAIRSAFPVGKGIGPTHHLFDLYSYRDRWEVMENLEQAVKLLEQSRIGGLIPEVQSNLGMALPRAISPEEVAAFPGRLIRWEDTFRRLSPPAFGGSRHIARIILTAMRHDPEMRAAMNIRYSPDIVEACQKLGLSVVPFDRQEEPAALKEREGASLEWGVQRGIDTLGKVPEIIWDRGDFGKEAMVRVLGGTAQEVAQVVVKIQKVLMEKRS</sequence>
<dbReference type="GO" id="GO:0005524">
    <property type="term" value="F:ATP binding"/>
    <property type="evidence" value="ECO:0007669"/>
    <property type="project" value="UniProtKB-KW"/>
</dbReference>
<dbReference type="InterPro" id="IPR019293">
    <property type="entry name" value="ThiN"/>
</dbReference>
<accession>A0A932GM10</accession>
<dbReference type="GO" id="GO:0005829">
    <property type="term" value="C:cytosol"/>
    <property type="evidence" value="ECO:0007669"/>
    <property type="project" value="TreeGrafter"/>
</dbReference>
<dbReference type="GO" id="GO:0008902">
    <property type="term" value="F:hydroxymethylpyrimidine kinase activity"/>
    <property type="evidence" value="ECO:0007669"/>
    <property type="project" value="UniProtKB-EC"/>
</dbReference>
<feature type="domain" description="Thiamine-phosphate synthase ThiN" evidence="8">
    <location>
        <begin position="271"/>
        <end position="438"/>
    </location>
</feature>
<evidence type="ECO:0000256" key="2">
    <source>
        <dbReference type="ARBA" id="ARBA00012135"/>
    </source>
</evidence>
<dbReference type="CDD" id="cd01169">
    <property type="entry name" value="HMPP_kinase"/>
    <property type="match status" value="1"/>
</dbReference>
<name>A0A932GM10_UNCTE</name>
<evidence type="ECO:0000313" key="10">
    <source>
        <dbReference type="Proteomes" id="UP000741360"/>
    </source>
</evidence>
<dbReference type="Gene3D" id="3.40.225.10">
    <property type="entry name" value="Class II aldolase/adducin N-terminal domain"/>
    <property type="match status" value="1"/>
</dbReference>
<dbReference type="SUPFAM" id="SSF53613">
    <property type="entry name" value="Ribokinase-like"/>
    <property type="match status" value="1"/>
</dbReference>
<dbReference type="Pfam" id="PF10120">
    <property type="entry name" value="ThiN"/>
    <property type="match status" value="1"/>
</dbReference>
<dbReference type="Pfam" id="PF08543">
    <property type="entry name" value="Phos_pyr_kin"/>
    <property type="match status" value="1"/>
</dbReference>
<evidence type="ECO:0000313" key="9">
    <source>
        <dbReference type="EMBL" id="MBI3013512.1"/>
    </source>
</evidence>
<reference evidence="9" key="1">
    <citation type="submission" date="2020-07" db="EMBL/GenBank/DDBJ databases">
        <title>Huge and variable diversity of episymbiotic CPR bacteria and DPANN archaea in groundwater ecosystems.</title>
        <authorList>
            <person name="He C.Y."/>
            <person name="Keren R."/>
            <person name="Whittaker M."/>
            <person name="Farag I.F."/>
            <person name="Doudna J."/>
            <person name="Cate J.H.D."/>
            <person name="Banfield J.F."/>
        </authorList>
    </citation>
    <scope>NUCLEOTIDE SEQUENCE</scope>
    <source>
        <strain evidence="9">NC_groundwater_717_Ag_S-0.2um_59_8</strain>
    </source>
</reference>
<dbReference type="EC" id="2.7.1.49" evidence="2"/>
<comment type="caution">
    <text evidence="9">The sequence shown here is derived from an EMBL/GenBank/DDBJ whole genome shotgun (WGS) entry which is preliminary data.</text>
</comment>
<evidence type="ECO:0000256" key="1">
    <source>
        <dbReference type="ARBA" id="ARBA00004948"/>
    </source>
</evidence>
<comment type="pathway">
    <text evidence="1">Cofactor biosynthesis; thiamine diphosphate biosynthesis.</text>
</comment>
<evidence type="ECO:0000259" key="7">
    <source>
        <dbReference type="Pfam" id="PF08543"/>
    </source>
</evidence>
<evidence type="ECO:0000256" key="6">
    <source>
        <dbReference type="ARBA" id="ARBA00022840"/>
    </source>
</evidence>
<keyword evidence="6" id="KW-0067">ATP-binding</keyword>
<organism evidence="9 10">
    <name type="scientific">Tectimicrobiota bacterium</name>
    <dbReference type="NCBI Taxonomy" id="2528274"/>
    <lineage>
        <taxon>Bacteria</taxon>
        <taxon>Pseudomonadati</taxon>
        <taxon>Nitrospinota/Tectimicrobiota group</taxon>
        <taxon>Candidatus Tectimicrobiota</taxon>
    </lineage>
</organism>
<feature type="domain" description="Pyridoxamine kinase/Phosphomethylpyrimidine kinase" evidence="7">
    <location>
        <begin position="11"/>
        <end position="254"/>
    </location>
</feature>
<evidence type="ECO:0000256" key="3">
    <source>
        <dbReference type="ARBA" id="ARBA00022679"/>
    </source>
</evidence>
<keyword evidence="5 9" id="KW-0418">Kinase</keyword>
<dbReference type="InterPro" id="IPR004399">
    <property type="entry name" value="HMP/HMP-P_kinase_dom"/>
</dbReference>
<dbReference type="EMBL" id="JACPSX010000005">
    <property type="protein sequence ID" value="MBI3013512.1"/>
    <property type="molecule type" value="Genomic_DNA"/>
</dbReference>
<gene>
    <name evidence="9" type="primary">thiD</name>
    <name evidence="9" type="ORF">HYY65_00270</name>
</gene>
<keyword evidence="4" id="KW-0547">Nucleotide-binding</keyword>
<dbReference type="FunFam" id="3.40.1190.20:FF:000003">
    <property type="entry name" value="Phosphomethylpyrimidine kinase ThiD"/>
    <property type="match status" value="1"/>
</dbReference>
<evidence type="ECO:0000256" key="4">
    <source>
        <dbReference type="ARBA" id="ARBA00022741"/>
    </source>
</evidence>
<dbReference type="SUPFAM" id="SSF53639">
    <property type="entry name" value="AraD/HMP-PK domain-like"/>
    <property type="match status" value="1"/>
</dbReference>
<dbReference type="GO" id="GO:0009228">
    <property type="term" value="P:thiamine biosynthetic process"/>
    <property type="evidence" value="ECO:0007669"/>
    <property type="project" value="InterPro"/>
</dbReference>
<protein>
    <recommendedName>
        <fullName evidence="2">hydroxymethylpyrimidine kinase</fullName>
        <ecNumber evidence="2">2.7.1.49</ecNumber>
    </recommendedName>
</protein>
<dbReference type="InterPro" id="IPR029056">
    <property type="entry name" value="Ribokinase-like"/>
</dbReference>
<dbReference type="InterPro" id="IPR036409">
    <property type="entry name" value="Aldolase_II/adducin_N_sf"/>
</dbReference>
<dbReference type="Proteomes" id="UP000741360">
    <property type="component" value="Unassembled WGS sequence"/>
</dbReference>
<proteinExistence type="predicted"/>
<dbReference type="PANTHER" id="PTHR20858">
    <property type="entry name" value="PHOSPHOMETHYLPYRIMIDINE KINASE"/>
    <property type="match status" value="1"/>
</dbReference>
<dbReference type="InterPro" id="IPR013749">
    <property type="entry name" value="PM/HMP-P_kinase-1"/>
</dbReference>
<dbReference type="PANTHER" id="PTHR20858:SF17">
    <property type="entry name" value="HYDROXYMETHYLPYRIMIDINE_PHOSPHOMETHYLPYRIMIDINE KINASE THI20-RELATED"/>
    <property type="match status" value="1"/>
</dbReference>
<keyword evidence="3 9" id="KW-0808">Transferase</keyword>
<evidence type="ECO:0000259" key="8">
    <source>
        <dbReference type="Pfam" id="PF10120"/>
    </source>
</evidence>
<dbReference type="NCBIfam" id="TIGR00097">
    <property type="entry name" value="HMP-P_kinase"/>
    <property type="match status" value="1"/>
</dbReference>
<dbReference type="GO" id="GO:0008972">
    <property type="term" value="F:phosphomethylpyrimidine kinase activity"/>
    <property type="evidence" value="ECO:0007669"/>
    <property type="project" value="InterPro"/>
</dbReference>